<dbReference type="InterPro" id="IPR025665">
    <property type="entry name" value="Beta-barrel_OMP_2"/>
</dbReference>
<keyword evidence="3" id="KW-1185">Reference proteome</keyword>
<sequence length="199" mass="22405">MKIRLLALLLLSISYIGFSQNTNYGVIAGMNYYMISIEGPLYANSGYGPSLGVFVDHKINSSFGAKANLMYNKTIEEDYYFSDQYSNATPLFNKVELNTIQLDALLKFDVNREYNKGFYVLGGIKLTTILNAKSDTNQYLVNDFYKKVNFGGLFGFGFTFLNNFSIEIMGNTNFTNTLKSDFNKAKNTGGQINLNFNID</sequence>
<evidence type="ECO:0000259" key="1">
    <source>
        <dbReference type="Pfam" id="PF13568"/>
    </source>
</evidence>
<dbReference type="RefSeq" id="WP_132009182.1">
    <property type="nucleotide sequence ID" value="NZ_SMFK01000018.1"/>
</dbReference>
<proteinExistence type="predicted"/>
<accession>A0A4R5C7V7</accession>
<name>A0A4R5C7V7_9FLAO</name>
<reference evidence="2 3" key="1">
    <citation type="submission" date="2019-03" db="EMBL/GenBank/DDBJ databases">
        <title>Flavobacterium AR-3-4 sp. nov. isolated from arctic soil.</title>
        <authorList>
            <person name="Chaudhary D.K."/>
        </authorList>
    </citation>
    <scope>NUCLEOTIDE SEQUENCE [LARGE SCALE GENOMIC DNA]</scope>
    <source>
        <strain evidence="2 3">AR-3-4</strain>
    </source>
</reference>
<dbReference type="OrthoDB" id="947434at2"/>
<dbReference type="Pfam" id="PF13568">
    <property type="entry name" value="OMP_b-brl_2"/>
    <property type="match status" value="1"/>
</dbReference>
<gene>
    <name evidence="2" type="ORF">E0F76_17370</name>
</gene>
<protein>
    <recommendedName>
        <fullName evidence="1">Outer membrane protein beta-barrel domain-containing protein</fullName>
    </recommendedName>
</protein>
<dbReference type="EMBL" id="SMFK01000018">
    <property type="protein sequence ID" value="TDD94213.1"/>
    <property type="molecule type" value="Genomic_DNA"/>
</dbReference>
<feature type="domain" description="Outer membrane protein beta-barrel" evidence="1">
    <location>
        <begin position="18"/>
        <end position="178"/>
    </location>
</feature>
<evidence type="ECO:0000313" key="3">
    <source>
        <dbReference type="Proteomes" id="UP000295479"/>
    </source>
</evidence>
<comment type="caution">
    <text evidence="2">The sequence shown here is derived from an EMBL/GenBank/DDBJ whole genome shotgun (WGS) entry which is preliminary data.</text>
</comment>
<evidence type="ECO:0000313" key="2">
    <source>
        <dbReference type="EMBL" id="TDD94213.1"/>
    </source>
</evidence>
<dbReference type="Proteomes" id="UP000295479">
    <property type="component" value="Unassembled WGS sequence"/>
</dbReference>
<organism evidence="2 3">
    <name type="scientific">Flavobacterium cellulosilyticum</name>
    <dbReference type="NCBI Taxonomy" id="2541731"/>
    <lineage>
        <taxon>Bacteria</taxon>
        <taxon>Pseudomonadati</taxon>
        <taxon>Bacteroidota</taxon>
        <taxon>Flavobacteriia</taxon>
        <taxon>Flavobacteriales</taxon>
        <taxon>Flavobacteriaceae</taxon>
        <taxon>Flavobacterium</taxon>
    </lineage>
</organism>
<dbReference type="AlphaFoldDB" id="A0A4R5C7V7"/>